<dbReference type="OrthoDB" id="127107at2"/>
<dbReference type="EMBL" id="CP036299">
    <property type="protein sequence ID" value="QDV31004.1"/>
    <property type="molecule type" value="Genomic_DNA"/>
</dbReference>
<sequence length="963" mass="109434" precursor="true">MLTLRELRLIEPGMTGNSSRGRRFVQCAVLLLPMLVAHAIPAVVQADDTADPAQVAFFENRVRPLLVEHCLDCHGPKKQEGDVRLDSITSSRAKISSGHVILPGKSAESRLFKVIEYRDDDIQMPPKGKLPEAAIADLKRWIDAGAVWPKSEQDGAPSGDNLRDPQVAREKHWAFQPLNESPPPSVKNRSKVKTPVDQYIVHKLEGVGLDLSSAADKAKWIRRVTFDLHGLPPTFAEVQAFMADRSPSAEETVINRLLDSPRYGERWGRHWLDVARYADTKGYVFTDEHRYPYAYTYRDWVIQAFNSDMPYNEFVKYQLAADQVDAGPDKMHLAALGFLTTGRRYLNNTHDIIDDRIDVTMRGFLGMTVQCARCHDHKFDPVSIDEYYGFYGIFQASYEPEELPEIGKPGDSQAYKEFLEELAKREKVVDEAEQKYFEKVQHSMRHRVGEILQLLIKQSSPARDDAQMKIEGEEPQPRMVNQWRDWLNNHRDKNQLVFGVWYDTFGLKASEFSSKLDELITKAKASGEGSKPVHPLLLKKLEEKKPVNLYDLARLYGELFREIDGAWQEYLKQNPDSKAFVEGSQEQLREVLYGDVSPTKWTINEARQAFDRAMNDDLRAKRRKVEELKVTSPGAPPRAMVLLDREKIGGQRVFQRGNPGRQGNEVQRQFLKVLNPTGAPFKRGSGRQELAEAITGSAQHLAARVMVNRVWQQHFGNGLVRTASDFGIRGEPPSHPELLDYLAREFIRSGWSVKKLHRLILKSAVYRQASTPTEKSLTVDPENRLLSYMPRQRLSLEAMRDSMLYVSQTLDESRGGRPFGSLTDPKEHRRTVYALINRNDLPGTFRAFDFADPDASAPARPQTTVPQQALFFLNSEFVADQTRLLAASIKVPVNDGDKAVTELYKRVLSRVPTPEEKKLAVEFVMTGPTGKAAENGEKKDQHLTPWQQLAQVLLMTNEYLFVD</sequence>
<feature type="chain" id="PRO_5021947216" evidence="1">
    <location>
        <begin position="40"/>
        <end position="963"/>
    </location>
</feature>
<dbReference type="GO" id="GO:0009055">
    <property type="term" value="F:electron transfer activity"/>
    <property type="evidence" value="ECO:0007669"/>
    <property type="project" value="InterPro"/>
</dbReference>
<dbReference type="PANTHER" id="PTHR35889">
    <property type="entry name" value="CYCLOINULO-OLIGOSACCHARIDE FRUCTANOTRANSFERASE-RELATED"/>
    <property type="match status" value="1"/>
</dbReference>
<gene>
    <name evidence="5" type="ORF">Spb1_29410</name>
</gene>
<feature type="domain" description="DUF1553" evidence="3">
    <location>
        <begin position="686"/>
        <end position="923"/>
    </location>
</feature>
<dbReference type="InterPro" id="IPR022655">
    <property type="entry name" value="DUF1553"/>
</dbReference>
<dbReference type="SUPFAM" id="SSF46626">
    <property type="entry name" value="Cytochrome c"/>
    <property type="match status" value="1"/>
</dbReference>
<proteinExistence type="predicted"/>
<name>A0A518GQZ4_9PLAN</name>
<reference evidence="5 6" key="1">
    <citation type="submission" date="2019-02" db="EMBL/GenBank/DDBJ databases">
        <title>Deep-cultivation of Planctomycetes and their phenomic and genomic characterization uncovers novel biology.</title>
        <authorList>
            <person name="Wiegand S."/>
            <person name="Jogler M."/>
            <person name="Boedeker C."/>
            <person name="Pinto D."/>
            <person name="Vollmers J."/>
            <person name="Rivas-Marin E."/>
            <person name="Kohn T."/>
            <person name="Peeters S.H."/>
            <person name="Heuer A."/>
            <person name="Rast P."/>
            <person name="Oberbeckmann S."/>
            <person name="Bunk B."/>
            <person name="Jeske O."/>
            <person name="Meyerdierks A."/>
            <person name="Storesund J.E."/>
            <person name="Kallscheuer N."/>
            <person name="Luecker S."/>
            <person name="Lage O.M."/>
            <person name="Pohl T."/>
            <person name="Merkel B.J."/>
            <person name="Hornburger P."/>
            <person name="Mueller R.-W."/>
            <person name="Bruemmer F."/>
            <person name="Labrenz M."/>
            <person name="Spormann A.M."/>
            <person name="Op den Camp H."/>
            <person name="Overmann J."/>
            <person name="Amann R."/>
            <person name="Jetten M.S.M."/>
            <person name="Mascher T."/>
            <person name="Medema M.H."/>
            <person name="Devos D.P."/>
            <person name="Kaster A.-K."/>
            <person name="Ovreas L."/>
            <person name="Rohde M."/>
            <person name="Galperin M.Y."/>
            <person name="Jogler C."/>
        </authorList>
    </citation>
    <scope>NUCLEOTIDE SEQUENCE [LARGE SCALE GENOMIC DNA]</scope>
    <source>
        <strain evidence="5 6">Spb1</strain>
    </source>
</reference>
<evidence type="ECO:0000259" key="2">
    <source>
        <dbReference type="Pfam" id="PF07583"/>
    </source>
</evidence>
<dbReference type="InterPro" id="IPR011444">
    <property type="entry name" value="DUF1549"/>
</dbReference>
<dbReference type="Pfam" id="PF07635">
    <property type="entry name" value="PSCyt1"/>
    <property type="match status" value="1"/>
</dbReference>
<keyword evidence="6" id="KW-1185">Reference proteome</keyword>
<dbReference type="AlphaFoldDB" id="A0A518GQZ4"/>
<dbReference type="Proteomes" id="UP000315349">
    <property type="component" value="Chromosome"/>
</dbReference>
<dbReference type="KEGG" id="peh:Spb1_29410"/>
<dbReference type="RefSeq" id="WP_145301231.1">
    <property type="nucleotide sequence ID" value="NZ_CP036299.1"/>
</dbReference>
<evidence type="ECO:0000259" key="3">
    <source>
        <dbReference type="Pfam" id="PF07587"/>
    </source>
</evidence>
<dbReference type="InterPro" id="IPR011429">
    <property type="entry name" value="Cyt_c_Planctomycete-type"/>
</dbReference>
<keyword evidence="1" id="KW-0732">Signal</keyword>
<dbReference type="Pfam" id="PF07587">
    <property type="entry name" value="PSD1"/>
    <property type="match status" value="1"/>
</dbReference>
<dbReference type="Pfam" id="PF07583">
    <property type="entry name" value="PSCyt2"/>
    <property type="match status" value="1"/>
</dbReference>
<evidence type="ECO:0000313" key="6">
    <source>
        <dbReference type="Proteomes" id="UP000315349"/>
    </source>
</evidence>
<protein>
    <submittedName>
        <fullName evidence="5">Planctomycete cytochrome C</fullName>
    </submittedName>
</protein>
<feature type="domain" description="Cytochrome C Planctomycete-type" evidence="4">
    <location>
        <begin position="70"/>
        <end position="128"/>
    </location>
</feature>
<dbReference type="InterPro" id="IPR036909">
    <property type="entry name" value="Cyt_c-like_dom_sf"/>
</dbReference>
<dbReference type="GO" id="GO:0020037">
    <property type="term" value="F:heme binding"/>
    <property type="evidence" value="ECO:0007669"/>
    <property type="project" value="InterPro"/>
</dbReference>
<evidence type="ECO:0000256" key="1">
    <source>
        <dbReference type="SAM" id="SignalP"/>
    </source>
</evidence>
<feature type="domain" description="DUF1549" evidence="2">
    <location>
        <begin position="195"/>
        <end position="397"/>
    </location>
</feature>
<organism evidence="5 6">
    <name type="scientific">Planctopirus ephydatiae</name>
    <dbReference type="NCBI Taxonomy" id="2528019"/>
    <lineage>
        <taxon>Bacteria</taxon>
        <taxon>Pseudomonadati</taxon>
        <taxon>Planctomycetota</taxon>
        <taxon>Planctomycetia</taxon>
        <taxon>Planctomycetales</taxon>
        <taxon>Planctomycetaceae</taxon>
        <taxon>Planctopirus</taxon>
    </lineage>
</organism>
<evidence type="ECO:0000313" key="5">
    <source>
        <dbReference type="EMBL" id="QDV31004.1"/>
    </source>
</evidence>
<accession>A0A518GQZ4</accession>
<feature type="signal peptide" evidence="1">
    <location>
        <begin position="1"/>
        <end position="39"/>
    </location>
</feature>
<evidence type="ECO:0000259" key="4">
    <source>
        <dbReference type="Pfam" id="PF07635"/>
    </source>
</evidence>
<dbReference type="PANTHER" id="PTHR35889:SF3">
    <property type="entry name" value="F-BOX DOMAIN-CONTAINING PROTEIN"/>
    <property type="match status" value="1"/>
</dbReference>